<dbReference type="Pfam" id="PF03413">
    <property type="entry name" value="PepSY"/>
    <property type="match status" value="1"/>
</dbReference>
<accession>A0A930YIV9</accession>
<reference evidence="2" key="1">
    <citation type="submission" date="2020-11" db="EMBL/GenBank/DDBJ databases">
        <title>Nocardioides cynanchi sp. nov., isolated from soil of rhizosphere of Cynanchum wilfordii.</title>
        <authorList>
            <person name="Lee J.-S."/>
            <person name="Suh M.K."/>
            <person name="Kim J.-S."/>
        </authorList>
    </citation>
    <scope>NUCLEOTIDE SEQUENCE</scope>
    <source>
        <strain evidence="2">KCTC 19276</strain>
    </source>
</reference>
<evidence type="ECO:0000313" key="2">
    <source>
        <dbReference type="EMBL" id="MBF4768508.1"/>
    </source>
</evidence>
<dbReference type="Gene3D" id="3.30.505.20">
    <property type="match status" value="1"/>
</dbReference>
<dbReference type="EMBL" id="JADKPO010000014">
    <property type="protein sequence ID" value="MBF4768508.1"/>
    <property type="molecule type" value="Genomic_DNA"/>
</dbReference>
<feature type="domain" description="PepSY" evidence="1">
    <location>
        <begin position="45"/>
        <end position="91"/>
    </location>
</feature>
<evidence type="ECO:0000313" key="3">
    <source>
        <dbReference type="Proteomes" id="UP000660668"/>
    </source>
</evidence>
<protein>
    <submittedName>
        <fullName evidence="2">PepSY domain-containing protein</fullName>
    </submittedName>
</protein>
<evidence type="ECO:0000259" key="1">
    <source>
        <dbReference type="Pfam" id="PF03413"/>
    </source>
</evidence>
<name>A0A930YIV9_9ACTN</name>
<comment type="caution">
    <text evidence="2">The sequence shown here is derived from an EMBL/GenBank/DDBJ whole genome shotgun (WGS) entry which is preliminary data.</text>
</comment>
<organism evidence="2 3">
    <name type="scientific">Nocardioides agariphilus</name>
    <dbReference type="NCBI Taxonomy" id="433664"/>
    <lineage>
        <taxon>Bacteria</taxon>
        <taxon>Bacillati</taxon>
        <taxon>Actinomycetota</taxon>
        <taxon>Actinomycetes</taxon>
        <taxon>Propionibacteriales</taxon>
        <taxon>Nocardioidaceae</taxon>
        <taxon>Nocardioides</taxon>
    </lineage>
</organism>
<proteinExistence type="predicted"/>
<keyword evidence="3" id="KW-1185">Reference proteome</keyword>
<dbReference type="RefSeq" id="WP_194696649.1">
    <property type="nucleotide sequence ID" value="NZ_JADKPO010000014.1"/>
</dbReference>
<dbReference type="AlphaFoldDB" id="A0A930YIV9"/>
<dbReference type="Proteomes" id="UP000660668">
    <property type="component" value="Unassembled WGS sequence"/>
</dbReference>
<dbReference type="InterPro" id="IPR025711">
    <property type="entry name" value="PepSY"/>
</dbReference>
<gene>
    <name evidence="2" type="ORF">ISU10_12105</name>
</gene>
<sequence>MTKRTVAVGGGIAVAAALVGGGVAVAGGVEPGERGSLDYTQAQADRATEAALAATHGGKANSVELDDENGAVWEVEVTRTDGMTVDVRLDADYAVVVIEGDSEDEPGETGGDD</sequence>